<proteinExistence type="inferred from homology"/>
<dbReference type="InterPro" id="IPR052932">
    <property type="entry name" value="OprB_Porin"/>
</dbReference>
<keyword evidence="2" id="KW-0732">Signal</keyword>
<reference evidence="3 4" key="1">
    <citation type="submission" date="2024-05" db="EMBL/GenBank/DDBJ databases">
        <authorList>
            <person name="Liu Q."/>
            <person name="Xin Y.-H."/>
        </authorList>
    </citation>
    <scope>NUCLEOTIDE SEQUENCE [LARGE SCALE GENOMIC DNA]</scope>
    <source>
        <strain evidence="3 4">CGMCC 1.10181</strain>
    </source>
</reference>
<evidence type="ECO:0000256" key="1">
    <source>
        <dbReference type="ARBA" id="ARBA00008769"/>
    </source>
</evidence>
<comment type="caution">
    <text evidence="3">The sequence shown here is derived from an EMBL/GenBank/DDBJ whole genome shotgun (WGS) entry which is preliminary data.</text>
</comment>
<dbReference type="InterPro" id="IPR007049">
    <property type="entry name" value="Carb-sel_porin_OprB"/>
</dbReference>
<name>A0ABU9Y1I7_9SPHN</name>
<dbReference type="Pfam" id="PF04966">
    <property type="entry name" value="OprB"/>
    <property type="match status" value="1"/>
</dbReference>
<evidence type="ECO:0000256" key="2">
    <source>
        <dbReference type="RuleBase" id="RU363072"/>
    </source>
</evidence>
<protein>
    <submittedName>
        <fullName evidence="3">Carbohydrate porin</fullName>
    </submittedName>
</protein>
<evidence type="ECO:0000313" key="3">
    <source>
        <dbReference type="EMBL" id="MEN2789642.1"/>
    </source>
</evidence>
<accession>A0ABU9Y1I7</accession>
<feature type="chain" id="PRO_5044981456" evidence="2">
    <location>
        <begin position="29"/>
        <end position="454"/>
    </location>
</feature>
<comment type="similarity">
    <text evidence="1 2">Belongs to the OprB family.</text>
</comment>
<dbReference type="PANTHER" id="PTHR37944">
    <property type="entry name" value="PORIN B"/>
    <property type="match status" value="1"/>
</dbReference>
<dbReference type="InterPro" id="IPR038673">
    <property type="entry name" value="OprB_sf"/>
</dbReference>
<dbReference type="EMBL" id="JBDIME010000005">
    <property type="protein sequence ID" value="MEN2789642.1"/>
    <property type="molecule type" value="Genomic_DNA"/>
</dbReference>
<sequence>MSPRMRIVHHRRRSAVIGAAFCCVSALAGPGAQAQQAAMPQNVQHQEENGEMLKRRQAAITGALTYNSDANADLAGGADRGAAYLQRIGLIGDADLDRLIGWHGASAHVSVHFISGTGLSGSRVGNVLTVSGLEAEPAARLFNLWVEQKLGARATLRVGQFTAGQEFAISPTAGLFVNSTFGWPASFATDLPSGGPAYPLAAPGLRLAAMPGDGLTVRLAVFAGDPAGPGSGDPQRRDLHGFNGFRFAKRPFVIGEVSRSASGDDPAWALTLGGWMHTDSFDDLGLDDHGGSLAAPASTGIPLEHRGDLAVYAMADARLWKSGARALHGFMRASASPADRNPIDLYLDAGLSLAAPFRTRPGDTIGVGIAVARISPRLRSLLSERSAADGGPLDAPGFEGVVEATWQLKFGAHFYLQPNVQFVLHPAAALLDGIAASRPPPNAVVLGLRTSLRL</sequence>
<dbReference type="PANTHER" id="PTHR37944:SF1">
    <property type="entry name" value="PORIN B"/>
    <property type="match status" value="1"/>
</dbReference>
<dbReference type="RefSeq" id="WP_343889580.1">
    <property type="nucleotide sequence ID" value="NZ_BAAAEH010000022.1"/>
</dbReference>
<organism evidence="3 4">
    <name type="scientific">Sphingomonas oligophenolica</name>
    <dbReference type="NCBI Taxonomy" id="301154"/>
    <lineage>
        <taxon>Bacteria</taxon>
        <taxon>Pseudomonadati</taxon>
        <taxon>Pseudomonadota</taxon>
        <taxon>Alphaproteobacteria</taxon>
        <taxon>Sphingomonadales</taxon>
        <taxon>Sphingomonadaceae</taxon>
        <taxon>Sphingomonas</taxon>
    </lineage>
</organism>
<keyword evidence="4" id="KW-1185">Reference proteome</keyword>
<dbReference type="Gene3D" id="2.40.160.180">
    <property type="entry name" value="Carbohydrate-selective porin OprB"/>
    <property type="match status" value="1"/>
</dbReference>
<dbReference type="Proteomes" id="UP001419910">
    <property type="component" value="Unassembled WGS sequence"/>
</dbReference>
<evidence type="ECO:0000313" key="4">
    <source>
        <dbReference type="Proteomes" id="UP001419910"/>
    </source>
</evidence>
<feature type="signal peptide" evidence="2">
    <location>
        <begin position="1"/>
        <end position="28"/>
    </location>
</feature>
<gene>
    <name evidence="3" type="ORF">ABC974_08395</name>
</gene>